<evidence type="ECO:0008006" key="4">
    <source>
        <dbReference type="Google" id="ProtNLM"/>
    </source>
</evidence>
<evidence type="ECO:0000313" key="2">
    <source>
        <dbReference type="EMBL" id="KAK5781690.1"/>
    </source>
</evidence>
<dbReference type="EMBL" id="JAWIZZ010000031">
    <property type="protein sequence ID" value="KAK5781690.1"/>
    <property type="molecule type" value="Genomic_DNA"/>
</dbReference>
<dbReference type="Proteomes" id="UP001306508">
    <property type="component" value="Unassembled WGS sequence"/>
</dbReference>
<feature type="compositionally biased region" description="Polar residues" evidence="1">
    <location>
        <begin position="59"/>
        <end position="75"/>
    </location>
</feature>
<gene>
    <name evidence="2" type="ORF">RI543_000876</name>
</gene>
<feature type="compositionally biased region" description="Basic residues" evidence="1">
    <location>
        <begin position="194"/>
        <end position="214"/>
    </location>
</feature>
<organism evidence="2 3">
    <name type="scientific">Arxiozyma heterogenica</name>
    <dbReference type="NCBI Taxonomy" id="278026"/>
    <lineage>
        <taxon>Eukaryota</taxon>
        <taxon>Fungi</taxon>
        <taxon>Dikarya</taxon>
        <taxon>Ascomycota</taxon>
        <taxon>Saccharomycotina</taxon>
        <taxon>Saccharomycetes</taxon>
        <taxon>Saccharomycetales</taxon>
        <taxon>Saccharomycetaceae</taxon>
        <taxon>Arxiozyma</taxon>
    </lineage>
</organism>
<feature type="compositionally biased region" description="Polar residues" evidence="1">
    <location>
        <begin position="268"/>
        <end position="281"/>
    </location>
</feature>
<evidence type="ECO:0000313" key="3">
    <source>
        <dbReference type="Proteomes" id="UP001306508"/>
    </source>
</evidence>
<dbReference type="PROSITE" id="PS51354">
    <property type="entry name" value="GLUTAREDOXIN_2"/>
    <property type="match status" value="1"/>
</dbReference>
<keyword evidence="3" id="KW-1185">Reference proteome</keyword>
<feature type="region of interest" description="Disordered" evidence="1">
    <location>
        <begin position="618"/>
        <end position="641"/>
    </location>
</feature>
<feature type="compositionally biased region" description="Acidic residues" evidence="1">
    <location>
        <begin position="503"/>
        <end position="518"/>
    </location>
</feature>
<feature type="compositionally biased region" description="Basic and acidic residues" evidence="1">
    <location>
        <begin position="412"/>
        <end position="424"/>
    </location>
</feature>
<reference evidence="3" key="1">
    <citation type="submission" date="2023-07" db="EMBL/GenBank/DDBJ databases">
        <title>A draft genome of Kazachstania heterogenica Y-27499.</title>
        <authorList>
            <person name="Donic C."/>
            <person name="Kralova J.S."/>
            <person name="Fidel L."/>
            <person name="Ben-Dor S."/>
            <person name="Jung S."/>
        </authorList>
    </citation>
    <scope>NUCLEOTIDE SEQUENCE [LARGE SCALE GENOMIC DNA]</scope>
    <source>
        <strain evidence="3">Y27499</strain>
    </source>
</reference>
<dbReference type="InterPro" id="IPR036249">
    <property type="entry name" value="Thioredoxin-like_sf"/>
</dbReference>
<dbReference type="SUPFAM" id="SSF52833">
    <property type="entry name" value="Thioredoxin-like"/>
    <property type="match status" value="1"/>
</dbReference>
<feature type="region of interest" description="Disordered" evidence="1">
    <location>
        <begin position="358"/>
        <end position="433"/>
    </location>
</feature>
<proteinExistence type="predicted"/>
<feature type="compositionally biased region" description="Basic and acidic residues" evidence="1">
    <location>
        <begin position="382"/>
        <end position="399"/>
    </location>
</feature>
<feature type="compositionally biased region" description="Polar residues" evidence="1">
    <location>
        <begin position="450"/>
        <end position="463"/>
    </location>
</feature>
<feature type="compositionally biased region" description="Polar residues" evidence="1">
    <location>
        <begin position="237"/>
        <end position="249"/>
    </location>
</feature>
<feature type="region of interest" description="Disordered" evidence="1">
    <location>
        <begin position="181"/>
        <end position="322"/>
    </location>
</feature>
<name>A0AAN7WNX0_9SACH</name>
<dbReference type="Gene3D" id="3.40.30.10">
    <property type="entry name" value="Glutaredoxin"/>
    <property type="match status" value="1"/>
</dbReference>
<feature type="region of interest" description="Disordered" evidence="1">
    <location>
        <begin position="43"/>
        <end position="75"/>
    </location>
</feature>
<sequence>MSADTTDIPVNTSLQTDPEIDLDKIINGAESLTEDIIKETKENAKKNKKKKKKKKKKSQQISIDVTSSDSGLQNNKSLNLDSIIVGIEEYLQDNVEGDVPVNINKEISETDAQMEDTSVDDHAKDESIDIPVEYPNNMKISDNKSSASANNSDKKNTEENSAYVLNSISSNNVTPVIRNTSMQEDHLIDGVSNKPKKSKKHKKKGKTRNKKKTKKPSEETNTVIKNNEERKDDIVATTETSNASNNEYASTPVIKENEESIADPDSPATYSKLTASANTDSTVDDKETQQQLEEDMEGTKQSDTDAMTDYDISISNKSPEGNIDELMEARENVISENDKNEFYKSEIKEVNVSKFQVQDDPVSHGTAAVEDIAVDTSNENTRSSKEVEEKHPQQEREENSDLYETFQSNSARIEDMVNEKKEHTASSSLDIDSTLTSIENGSSLVLKANPQESLVVDNSNQKGLHQKENGDKILEEDNLSETNSSKDCNGEDAEKQPNQVTDIQEEPAGESDIPEDIAENSVTEFKIVSDENSISSKSHSDNAEVIQSSNSEKEEEVNKIEISKCVSEIQEEEKGEEAREILEMLSDKESPSEEQICNVMVNDSTDIVDSVEGLSLSESKNNSLPQEGHTQPDSSQSHSITNTSLDDLFAETEELLTNLEYVDDSELNQLLGIGKSSNEKIKNSENILKSSEIEQANKQEPVYIYTSLAGGGFHMIPRTNRLATILQANKIEFTYRDLGTDAEARKVWKTFSRGRTLPAVVRGRDTIVGNWEEIDEFNEEYRVRQEIYEAL</sequence>
<protein>
    <recommendedName>
        <fullName evidence="4">Glutaredoxin domain-containing protein</fullName>
    </recommendedName>
</protein>
<feature type="region of interest" description="Disordered" evidence="1">
    <location>
        <begin position="108"/>
        <end position="163"/>
    </location>
</feature>
<accession>A0AAN7WNX0</accession>
<feature type="region of interest" description="Disordered" evidence="1">
    <location>
        <begin position="445"/>
        <end position="559"/>
    </location>
</feature>
<dbReference type="AlphaFoldDB" id="A0AAN7WNX0"/>
<feature type="compositionally biased region" description="Basic residues" evidence="1">
    <location>
        <begin position="46"/>
        <end position="58"/>
    </location>
</feature>
<feature type="compositionally biased region" description="Basic and acidic residues" evidence="1">
    <location>
        <begin position="465"/>
        <end position="475"/>
    </location>
</feature>
<evidence type="ECO:0000256" key="1">
    <source>
        <dbReference type="SAM" id="MobiDB-lite"/>
    </source>
</evidence>
<comment type="caution">
    <text evidence="2">The sequence shown here is derived from an EMBL/GenBank/DDBJ whole genome shotgun (WGS) entry which is preliminary data.</text>
</comment>